<protein>
    <submittedName>
        <fullName evidence="3">Transcriptional regulator</fullName>
    </submittedName>
</protein>
<gene>
    <name evidence="3" type="ORF">RSO01_47490</name>
</gene>
<sequence length="250" mass="26577">MALIFAAAPAKAGDNSIDVAVIVYDGVLTSDIIAPLEVFGNAARKPWLHKINVEAVAADGDLDILTEEGIKLKADRLLAAAPRYDAVIVPSRYGMDAVLGNRALIDFIRDQAKTAHWMASNCSGALVLAQAGVLNGKRATTWAGGEASFQKKYPNVLVQHDINIVIDDGVLTSNGSVVSYEAAIALLAKLTSGEFAAEVANDLQFKRVANAVLPPRLHWKLAFGIAAAAFLSGTFVAGLTLLIRTRRTKR</sequence>
<dbReference type="InterPro" id="IPR052158">
    <property type="entry name" value="INH-QAR"/>
</dbReference>
<comment type="caution">
    <text evidence="3">The sequence shown here is derived from an EMBL/GenBank/DDBJ whole genome shotgun (WGS) entry which is preliminary data.</text>
</comment>
<feature type="transmembrane region" description="Helical" evidence="1">
    <location>
        <begin position="221"/>
        <end position="243"/>
    </location>
</feature>
<evidence type="ECO:0000256" key="1">
    <source>
        <dbReference type="SAM" id="Phobius"/>
    </source>
</evidence>
<dbReference type="InterPro" id="IPR002818">
    <property type="entry name" value="DJ-1/PfpI"/>
</dbReference>
<feature type="domain" description="DJ-1/PfpI" evidence="2">
    <location>
        <begin position="19"/>
        <end position="186"/>
    </location>
</feature>
<name>A0A512NF58_9HYPH</name>
<keyword evidence="1" id="KW-0472">Membrane</keyword>
<dbReference type="Proteomes" id="UP000321058">
    <property type="component" value="Unassembled WGS sequence"/>
</dbReference>
<keyword evidence="1" id="KW-1133">Transmembrane helix</keyword>
<dbReference type="AlphaFoldDB" id="A0A512NF58"/>
<dbReference type="PANTHER" id="PTHR43130">
    <property type="entry name" value="ARAC-FAMILY TRANSCRIPTIONAL REGULATOR"/>
    <property type="match status" value="1"/>
</dbReference>
<organism evidence="3 4">
    <name type="scientific">Reyranella soli</name>
    <dbReference type="NCBI Taxonomy" id="1230389"/>
    <lineage>
        <taxon>Bacteria</taxon>
        <taxon>Pseudomonadati</taxon>
        <taxon>Pseudomonadota</taxon>
        <taxon>Alphaproteobacteria</taxon>
        <taxon>Hyphomicrobiales</taxon>
        <taxon>Reyranellaceae</taxon>
        <taxon>Reyranella</taxon>
    </lineage>
</organism>
<keyword evidence="1" id="KW-0812">Transmembrane</keyword>
<dbReference type="Pfam" id="PF01965">
    <property type="entry name" value="DJ-1_PfpI"/>
    <property type="match status" value="1"/>
</dbReference>
<evidence type="ECO:0000313" key="3">
    <source>
        <dbReference type="EMBL" id="GEP57583.1"/>
    </source>
</evidence>
<dbReference type="Gene3D" id="3.40.50.880">
    <property type="match status" value="1"/>
</dbReference>
<dbReference type="EMBL" id="BKAJ01000083">
    <property type="protein sequence ID" value="GEP57583.1"/>
    <property type="molecule type" value="Genomic_DNA"/>
</dbReference>
<evidence type="ECO:0000259" key="2">
    <source>
        <dbReference type="Pfam" id="PF01965"/>
    </source>
</evidence>
<dbReference type="RefSeq" id="WP_218037439.1">
    <property type="nucleotide sequence ID" value="NZ_BKAJ01000083.1"/>
</dbReference>
<accession>A0A512NF58</accession>
<evidence type="ECO:0000313" key="4">
    <source>
        <dbReference type="Proteomes" id="UP000321058"/>
    </source>
</evidence>
<reference evidence="3 4" key="1">
    <citation type="submission" date="2019-07" db="EMBL/GenBank/DDBJ databases">
        <title>Whole genome shotgun sequence of Reyranella soli NBRC 108950.</title>
        <authorList>
            <person name="Hosoyama A."/>
            <person name="Uohara A."/>
            <person name="Ohji S."/>
            <person name="Ichikawa N."/>
        </authorList>
    </citation>
    <scope>NUCLEOTIDE SEQUENCE [LARGE SCALE GENOMIC DNA]</scope>
    <source>
        <strain evidence="3 4">NBRC 108950</strain>
    </source>
</reference>
<dbReference type="SUPFAM" id="SSF52317">
    <property type="entry name" value="Class I glutamine amidotransferase-like"/>
    <property type="match status" value="1"/>
</dbReference>
<dbReference type="InterPro" id="IPR029062">
    <property type="entry name" value="Class_I_gatase-like"/>
</dbReference>
<dbReference type="PANTHER" id="PTHR43130:SF3">
    <property type="entry name" value="HTH-TYPE TRANSCRIPTIONAL REGULATOR RV1931C"/>
    <property type="match status" value="1"/>
</dbReference>
<proteinExistence type="predicted"/>
<dbReference type="GO" id="GO:0006355">
    <property type="term" value="P:regulation of DNA-templated transcription"/>
    <property type="evidence" value="ECO:0007669"/>
    <property type="project" value="TreeGrafter"/>
</dbReference>
<keyword evidence="4" id="KW-1185">Reference proteome</keyword>